<gene>
    <name evidence="4" type="primary">CAB3</name>
    <name evidence="4" type="ORF">CFO_g464</name>
</gene>
<accession>A0A0F8B8B8</accession>
<dbReference type="GO" id="GO:0015937">
    <property type="term" value="P:coenzyme A biosynthetic process"/>
    <property type="evidence" value="ECO:0007669"/>
    <property type="project" value="UniProtKB-KW"/>
</dbReference>
<feature type="domain" description="Flavoprotein" evidence="3">
    <location>
        <begin position="26"/>
        <end position="205"/>
    </location>
</feature>
<dbReference type="EMBL" id="LBBL01000013">
    <property type="protein sequence ID" value="KKF97210.1"/>
    <property type="molecule type" value="Genomic_DNA"/>
</dbReference>
<evidence type="ECO:0000313" key="4">
    <source>
        <dbReference type="EMBL" id="KKF97210.1"/>
    </source>
</evidence>
<dbReference type="GO" id="GO:0004633">
    <property type="term" value="F:phosphopantothenoylcysteine decarboxylase activity"/>
    <property type="evidence" value="ECO:0007669"/>
    <property type="project" value="TreeGrafter"/>
</dbReference>
<reference evidence="4 5" key="1">
    <citation type="submission" date="2015-04" db="EMBL/GenBank/DDBJ databases">
        <title>Genome sequence of Ceratocystis platani, a major pathogen of plane trees.</title>
        <authorList>
            <person name="Belbahri L."/>
        </authorList>
    </citation>
    <scope>NUCLEOTIDE SEQUENCE [LARGE SCALE GENOMIC DNA]</scope>
    <source>
        <strain evidence="4 5">CFO</strain>
    </source>
</reference>
<proteinExistence type="inferred from homology"/>
<organism evidence="4 5">
    <name type="scientific">Ceratocystis fimbriata f. sp. platani</name>
    <dbReference type="NCBI Taxonomy" id="88771"/>
    <lineage>
        <taxon>Eukaryota</taxon>
        <taxon>Fungi</taxon>
        <taxon>Dikarya</taxon>
        <taxon>Ascomycota</taxon>
        <taxon>Pezizomycotina</taxon>
        <taxon>Sordariomycetes</taxon>
        <taxon>Hypocreomycetidae</taxon>
        <taxon>Microascales</taxon>
        <taxon>Ceratocystidaceae</taxon>
        <taxon>Ceratocystis</taxon>
    </lineage>
</organism>
<sequence>MVHDPALSGEHPADDLTQAVNDGKTHLLIACSGSVATIKLPLILAALGKYQQLSIRVVMTNASRHFLSGQAEEQPTLHQVRAMRNVDGIYGDEDEWVVPWSRGKAILHIELRRSPLSLNTLAKLANGLSDNLLTSIVRAWDQAKTILVAPAGNTAMWNHPVTARQLAILEEWPWFEIYRPQEGVLACGDAGDGKMKEWSELVEIVEMRLGLGPWGVAWSRGRLDMRGER</sequence>
<dbReference type="PANTHER" id="PTHR14359:SF6">
    <property type="entry name" value="PHOSPHOPANTOTHENOYLCYSTEINE DECARBOXYLASE"/>
    <property type="match status" value="1"/>
</dbReference>
<dbReference type="SUPFAM" id="SSF52507">
    <property type="entry name" value="Homo-oligomeric flavin-containing Cys decarboxylases, HFCD"/>
    <property type="match status" value="1"/>
</dbReference>
<keyword evidence="5" id="KW-1185">Reference proteome</keyword>
<name>A0A0F8B8B8_CERFI</name>
<evidence type="ECO:0000313" key="5">
    <source>
        <dbReference type="Proteomes" id="UP000034841"/>
    </source>
</evidence>
<comment type="caution">
    <text evidence="4">The sequence shown here is derived from an EMBL/GenBank/DDBJ whole genome shotgun (WGS) entry which is preliminary data.</text>
</comment>
<dbReference type="AlphaFoldDB" id="A0A0F8B8B8"/>
<dbReference type="Pfam" id="PF02441">
    <property type="entry name" value="Flavoprotein"/>
    <property type="match status" value="1"/>
</dbReference>
<evidence type="ECO:0000256" key="2">
    <source>
        <dbReference type="ARBA" id="ARBA00038350"/>
    </source>
</evidence>
<dbReference type="GO" id="GO:0010181">
    <property type="term" value="F:FMN binding"/>
    <property type="evidence" value="ECO:0007669"/>
    <property type="project" value="TreeGrafter"/>
</dbReference>
<evidence type="ECO:0000259" key="3">
    <source>
        <dbReference type="Pfam" id="PF02441"/>
    </source>
</evidence>
<evidence type="ECO:0000256" key="1">
    <source>
        <dbReference type="ARBA" id="ARBA00022993"/>
    </source>
</evidence>
<keyword evidence="1" id="KW-0173">Coenzyme A biosynthesis</keyword>
<protein>
    <submittedName>
        <fullName evidence="4">Coenzyme A biosynthesis protein 3</fullName>
    </submittedName>
</protein>
<dbReference type="InterPro" id="IPR003382">
    <property type="entry name" value="Flavoprotein"/>
</dbReference>
<dbReference type="OrthoDB" id="1532798at2759"/>
<comment type="similarity">
    <text evidence="2">Belongs to the HFCD (homooligomeric flavin containing Cys decarboxylase) superfamily.</text>
</comment>
<dbReference type="Gene3D" id="3.40.50.1950">
    <property type="entry name" value="Flavin prenyltransferase-like"/>
    <property type="match status" value="1"/>
</dbReference>
<dbReference type="GO" id="GO:0071513">
    <property type="term" value="C:phosphopantothenoylcysteine decarboxylase complex"/>
    <property type="evidence" value="ECO:0007669"/>
    <property type="project" value="TreeGrafter"/>
</dbReference>
<dbReference type="InterPro" id="IPR036551">
    <property type="entry name" value="Flavin_trans-like"/>
</dbReference>
<dbReference type="Proteomes" id="UP000034841">
    <property type="component" value="Unassembled WGS sequence"/>
</dbReference>
<dbReference type="PANTHER" id="PTHR14359">
    <property type="entry name" value="HOMO-OLIGOMERIC FLAVIN CONTAINING CYS DECARBOXYLASE FAMILY"/>
    <property type="match status" value="1"/>
</dbReference>